<sequence>MRMETRALVEQMRRIDAEMSGVEVKAAVGGLPTTTVETISAFANLDGGTIILGLSEDDGFVPAAGFDATRIRDALANACANLVEPPCRAQVEIEEFENAAVVRLDVPELDPVEKPCYLKKPGAYGGSFIRGGDGDRLLTHYEVTQLLSNRTQPTHDQEVVERASATDLDTELVAAYLARVRRRSPRLRRDEDEQLLIKLGVLAPDAEGVVRPTLAGLLALGAYPQQFFPQLFVSFVALPGLKMGETDPDGRRFLDNASLTGPLPVIVADVIAMAIRNMRVGAIIAGLGRRDVYDYPIDVIREIVVNALMHRDYSPDARGSQVQIELYPDRLEVKSPGGLYGTITVADLAADDHHSTSRNQTLAAILADVEVEGQPGEALCENRGSGLHTVMTELRRAGMSPPAFVVRPGRVTVRVPQHALLGPETIEWISSLGQRGLTDAQHLALAMMRTTGRTTNAMLQAWGIDRIAAGQALKDLVDRGVAFSRGGRRYAAYHLIEEALPLEIVDAEPDDADVTTQGFAGVTADLDAVVQAIRAGHNSRKAIQDQLRMSQSTVSRRLKQLEDDGIIRRLHPGRSSRQRYRVVE</sequence>
<keyword evidence="2" id="KW-0347">Helicase</keyword>
<dbReference type="Proteomes" id="UP000577707">
    <property type="component" value="Unassembled WGS sequence"/>
</dbReference>
<dbReference type="InterPro" id="IPR038461">
    <property type="entry name" value="Schlafen_AlbA_2_dom_sf"/>
</dbReference>
<comment type="caution">
    <text evidence="2">The sequence shown here is derived from an EMBL/GenBank/DDBJ whole genome shotgun (WGS) entry which is preliminary data.</text>
</comment>
<dbReference type="InterPro" id="IPR038475">
    <property type="entry name" value="RecG_C_sf"/>
</dbReference>
<dbReference type="InterPro" id="IPR036390">
    <property type="entry name" value="WH_DNA-bd_sf"/>
</dbReference>
<dbReference type="RefSeq" id="WP_221208554.1">
    <property type="nucleotide sequence ID" value="NZ_BMQT01000013.1"/>
</dbReference>
<name>A0A7W5A2T3_9ACTN</name>
<dbReference type="Pfam" id="PF13749">
    <property type="entry name" value="HATPase_c_4"/>
    <property type="match status" value="1"/>
</dbReference>
<evidence type="ECO:0000313" key="3">
    <source>
        <dbReference type="Proteomes" id="UP000577707"/>
    </source>
</evidence>
<dbReference type="Gene3D" id="3.30.565.60">
    <property type="match status" value="1"/>
</dbReference>
<keyword evidence="2" id="KW-0067">ATP-binding</keyword>
<dbReference type="InterPro" id="IPR036388">
    <property type="entry name" value="WH-like_DNA-bd_sf"/>
</dbReference>
<evidence type="ECO:0000259" key="1">
    <source>
        <dbReference type="Pfam" id="PF04326"/>
    </source>
</evidence>
<dbReference type="Pfam" id="PF13412">
    <property type="entry name" value="HTH_24"/>
    <property type="match status" value="1"/>
</dbReference>
<organism evidence="2 3">
    <name type="scientific">Nocardioides albus</name>
    <dbReference type="NCBI Taxonomy" id="1841"/>
    <lineage>
        <taxon>Bacteria</taxon>
        <taxon>Bacillati</taxon>
        <taxon>Actinomycetota</taxon>
        <taxon>Actinomycetes</taxon>
        <taxon>Propionibacteriales</taxon>
        <taxon>Nocardioidaceae</taxon>
        <taxon>Nocardioides</taxon>
    </lineage>
</organism>
<accession>A0A7W5A2T3</accession>
<dbReference type="InterPro" id="IPR007421">
    <property type="entry name" value="Schlafen_AlbA_2_dom"/>
</dbReference>
<keyword evidence="3" id="KW-1185">Reference proteome</keyword>
<dbReference type="Pfam" id="PF04326">
    <property type="entry name" value="SLFN_AlbA_2"/>
    <property type="match status" value="1"/>
</dbReference>
<dbReference type="Gene3D" id="3.30.950.30">
    <property type="entry name" value="Schlafen, AAA domain"/>
    <property type="match status" value="1"/>
</dbReference>
<feature type="domain" description="Schlafen AlbA-2" evidence="1">
    <location>
        <begin position="20"/>
        <end position="137"/>
    </location>
</feature>
<dbReference type="CDD" id="cd00090">
    <property type="entry name" value="HTH_ARSR"/>
    <property type="match status" value="1"/>
</dbReference>
<dbReference type="PANTHER" id="PTHR30595:SF6">
    <property type="entry name" value="SCHLAFEN ALBA-2 DOMAIN-CONTAINING PROTEIN"/>
    <property type="match status" value="1"/>
</dbReference>
<dbReference type="PANTHER" id="PTHR30595">
    <property type="entry name" value="GLPR-RELATED TRANSCRIPTIONAL REPRESSOR"/>
    <property type="match status" value="1"/>
</dbReference>
<dbReference type="AlphaFoldDB" id="A0A7W5A2T3"/>
<gene>
    <name evidence="2" type="ORF">FHS12_001177</name>
</gene>
<keyword evidence="2" id="KW-0547">Nucleotide-binding</keyword>
<dbReference type="InterPro" id="IPR011991">
    <property type="entry name" value="ArsR-like_HTH"/>
</dbReference>
<dbReference type="SUPFAM" id="SSF46785">
    <property type="entry name" value="Winged helix' DNA-binding domain"/>
    <property type="match status" value="1"/>
</dbReference>
<dbReference type="Gene3D" id="1.10.10.10">
    <property type="entry name" value="Winged helix-like DNA-binding domain superfamily/Winged helix DNA-binding domain"/>
    <property type="match status" value="1"/>
</dbReference>
<proteinExistence type="predicted"/>
<dbReference type="GO" id="GO:0003678">
    <property type="term" value="F:DNA helicase activity"/>
    <property type="evidence" value="ECO:0007669"/>
    <property type="project" value="UniProtKB-EC"/>
</dbReference>
<dbReference type="EC" id="3.6.4.12" evidence="2"/>
<reference evidence="2 3" key="1">
    <citation type="submission" date="2020-08" db="EMBL/GenBank/DDBJ databases">
        <title>Genomic Encyclopedia of Type Strains, Phase III (KMG-III): the genomes of soil and plant-associated and newly described type strains.</title>
        <authorList>
            <person name="Whitman W."/>
        </authorList>
    </citation>
    <scope>NUCLEOTIDE SEQUENCE [LARGE SCALE GENOMIC DNA]</scope>
    <source>
        <strain evidence="2 3">CECT 3302</strain>
    </source>
</reference>
<dbReference type="EMBL" id="JACHXG010000002">
    <property type="protein sequence ID" value="MBB3088244.1"/>
    <property type="molecule type" value="Genomic_DNA"/>
</dbReference>
<dbReference type="GO" id="GO:0016787">
    <property type="term" value="F:hydrolase activity"/>
    <property type="evidence" value="ECO:0007669"/>
    <property type="project" value="UniProtKB-KW"/>
</dbReference>
<protein>
    <submittedName>
        <fullName evidence="2">ATP-dependent DNA helicase RecG</fullName>
        <ecNumber evidence="2">3.6.4.12</ecNumber>
    </submittedName>
</protein>
<keyword evidence="2" id="KW-0378">Hydrolase</keyword>
<evidence type="ECO:0000313" key="2">
    <source>
        <dbReference type="EMBL" id="MBB3088244.1"/>
    </source>
</evidence>